<dbReference type="AlphaFoldDB" id="Q22N22"/>
<feature type="compositionally biased region" description="Low complexity" evidence="2">
    <location>
        <begin position="1156"/>
        <end position="1170"/>
    </location>
</feature>
<dbReference type="Proteomes" id="UP000009168">
    <property type="component" value="Unassembled WGS sequence"/>
</dbReference>
<feature type="coiled-coil region" evidence="1">
    <location>
        <begin position="3"/>
        <end position="64"/>
    </location>
</feature>
<feature type="coiled-coil region" evidence="1">
    <location>
        <begin position="752"/>
        <end position="854"/>
    </location>
</feature>
<dbReference type="HOGENOM" id="CLU_264059_0_0_1"/>
<dbReference type="GeneID" id="7842246"/>
<feature type="region of interest" description="Disordered" evidence="2">
    <location>
        <begin position="905"/>
        <end position="924"/>
    </location>
</feature>
<keyword evidence="1" id="KW-0175">Coiled coil</keyword>
<evidence type="ECO:0000256" key="1">
    <source>
        <dbReference type="SAM" id="Coils"/>
    </source>
</evidence>
<dbReference type="RefSeq" id="XP_976848.2">
    <property type="nucleotide sequence ID" value="XM_971755.2"/>
</dbReference>
<organism evidence="3 4">
    <name type="scientific">Tetrahymena thermophila (strain SB210)</name>
    <dbReference type="NCBI Taxonomy" id="312017"/>
    <lineage>
        <taxon>Eukaryota</taxon>
        <taxon>Sar</taxon>
        <taxon>Alveolata</taxon>
        <taxon>Ciliophora</taxon>
        <taxon>Intramacronucleata</taxon>
        <taxon>Oligohymenophorea</taxon>
        <taxon>Hymenostomatida</taxon>
        <taxon>Tetrahymenina</taxon>
        <taxon>Tetrahymenidae</taxon>
        <taxon>Tetrahymena</taxon>
    </lineage>
</organism>
<keyword evidence="4" id="KW-1185">Reference proteome</keyword>
<accession>Q22N22</accession>
<dbReference type="KEGG" id="tet:TTHERM_00028520"/>
<dbReference type="InParanoid" id="Q22N22"/>
<proteinExistence type="predicted"/>
<dbReference type="EMBL" id="GG662720">
    <property type="protein sequence ID" value="EAR86268.2"/>
    <property type="molecule type" value="Genomic_DNA"/>
</dbReference>
<protein>
    <submittedName>
        <fullName evidence="3">Uncharacterized protein</fullName>
    </submittedName>
</protein>
<name>Q22N22_TETTS</name>
<evidence type="ECO:0000313" key="3">
    <source>
        <dbReference type="EMBL" id="EAR86268.2"/>
    </source>
</evidence>
<feature type="coiled-coil region" evidence="1">
    <location>
        <begin position="261"/>
        <end position="382"/>
    </location>
</feature>
<feature type="region of interest" description="Disordered" evidence="2">
    <location>
        <begin position="1156"/>
        <end position="1177"/>
    </location>
</feature>
<dbReference type="OrthoDB" id="299221at2759"/>
<evidence type="ECO:0000256" key="2">
    <source>
        <dbReference type="SAM" id="MobiDB-lite"/>
    </source>
</evidence>
<evidence type="ECO:0000313" key="4">
    <source>
        <dbReference type="Proteomes" id="UP000009168"/>
    </source>
</evidence>
<feature type="coiled-coil region" evidence="1">
    <location>
        <begin position="106"/>
        <end position="219"/>
    </location>
</feature>
<gene>
    <name evidence="3" type="ORF">TTHERM_00028520</name>
</gene>
<sequence length="1269" mass="146782">MIANYEEESIEQLKNQIHDLESEVSALRVQLKSKENGWNKEKAILQQQIELQDMQIKESKAREENFRKMNETFMETLQGLTNDSSKFTNKSLKDLKGMFEGISQDNEQSKIKKQDLITKLEAENRELKDQIHEKQLELQKEIHESEKNMLKMTSEIKDLNIQNQNLQGIIKKLEEEKRTIKDIAEQEAQQKINDLQNEFNRIKQENEKEMLNNNALNEERIQQIKELYEKEKQVYESKIIKNKENLSSEQMLTQTYFEELQIAHQTEIQQLQLQIQTLRNQHLFEQQQAQKEKQENELKMQELQEKFKSFKTKSKTNDQNIKLMKEKLEKSKQDTEQINQLNEQNKKLKQKNKQLTEQIKKLEQVEIKLKDQLIEKNHIIEEEKLGNVRKENIIKNMQENTTSVAHHEQSNFVTDHDLSISQFQLRQQNNNLFSASVLNNNTNPIHSSVQNMDGLGLGNPNHQISQGGLSSHQQSYNQHLKSVSECDFQQIIQSNQQIAQNNSEIFIQQDSNPKINTDEIPKRAAPNRAQQRLQGGNNPLAGQIIQRGQSKNMNSPEAKQQHLLQMQQLQQQQFQPLIYKQNSNNNLFQQNIPVNQNNNLNNGIYKSISSSNSNLGLVNNQTNRTNLSGGGLMLTTNQDVMMYTQNTQNNYTDEDIVNIQNQANEKPQQGIIANSALVHSSSANSMNNQNIYSNNIFYNPNNPTNSQISMPQSVQSRNLCEGCRVGVKHLFSQQRQNLSVPSRHVNSSNAQLQQVSQHHQSLEDDHNQFEIQDLQLQVEDLSRQLGEKNYENEQLKQQINTLEQEILRISDSHSQAIEQNQNQCKEIDRLNELLSQTSAEKKKKEENEVALKQEIKYLVDKLLKAKEKIDLQQQPQQDTKNSDQLSQNLYTEFSNNNQFQIQNNNKNMYNQSNNNLNNSNLANSPKIKVNISNNFDKNSQIFNETNSNARSNTLTNKLGTDLNLQNKFNSIYSSNYNSVLNNQQNSNDATTCNHNQNKVQNPNLIKNSQLTTSVNISQMLNQSSCVNQSLCLNCSTKSPGFLNFIHQNKENSSFQTRKNGYGEEKILFGALEKSPTSNYNLGKSTDLLQQDFQKYKGIINTSQNLNNQNTSQASNNLTSNNNLEQYDSNIKAYSNLGTGLYQNITNSYRQTSQCSQYSSNNLSQNQGNSNICRSDRKGQNNLKSMIQKEEERGFYFRSKTPFTSRFNQSLEKSNHIPMQDTSTNFEQTKKQLFSQENNINQIKNPLKALQQQQLRRNEIPKSKPSYLFD</sequence>
<reference evidence="4" key="1">
    <citation type="journal article" date="2006" name="PLoS Biol.">
        <title>Macronuclear genome sequence of the ciliate Tetrahymena thermophila, a model eukaryote.</title>
        <authorList>
            <person name="Eisen J.A."/>
            <person name="Coyne R.S."/>
            <person name="Wu M."/>
            <person name="Wu D."/>
            <person name="Thiagarajan M."/>
            <person name="Wortman J.R."/>
            <person name="Badger J.H."/>
            <person name="Ren Q."/>
            <person name="Amedeo P."/>
            <person name="Jones K.M."/>
            <person name="Tallon L.J."/>
            <person name="Delcher A.L."/>
            <person name="Salzberg S.L."/>
            <person name="Silva J.C."/>
            <person name="Haas B.J."/>
            <person name="Majoros W.H."/>
            <person name="Farzad M."/>
            <person name="Carlton J.M."/>
            <person name="Smith R.K. Jr."/>
            <person name="Garg J."/>
            <person name="Pearlman R.E."/>
            <person name="Karrer K.M."/>
            <person name="Sun L."/>
            <person name="Manning G."/>
            <person name="Elde N.C."/>
            <person name="Turkewitz A.P."/>
            <person name="Asai D.J."/>
            <person name="Wilkes D.E."/>
            <person name="Wang Y."/>
            <person name="Cai H."/>
            <person name="Collins K."/>
            <person name="Stewart B.A."/>
            <person name="Lee S.R."/>
            <person name="Wilamowska K."/>
            <person name="Weinberg Z."/>
            <person name="Ruzzo W.L."/>
            <person name="Wloga D."/>
            <person name="Gaertig J."/>
            <person name="Frankel J."/>
            <person name="Tsao C.-C."/>
            <person name="Gorovsky M.A."/>
            <person name="Keeling P.J."/>
            <person name="Waller R.F."/>
            <person name="Patron N.J."/>
            <person name="Cherry J.M."/>
            <person name="Stover N.A."/>
            <person name="Krieger C.J."/>
            <person name="del Toro C."/>
            <person name="Ryder H.F."/>
            <person name="Williamson S.C."/>
            <person name="Barbeau R.A."/>
            <person name="Hamilton E.P."/>
            <person name="Orias E."/>
        </authorList>
    </citation>
    <scope>NUCLEOTIDE SEQUENCE [LARGE SCALE GENOMIC DNA]</scope>
    <source>
        <strain evidence="4">SB210</strain>
    </source>
</reference>